<name>A0ABW4XLJ8_9GAMM</name>
<protein>
    <submittedName>
        <fullName evidence="1">Uncharacterized protein</fullName>
    </submittedName>
</protein>
<organism evidence="1 2">
    <name type="scientific">Corallincola platygyrae</name>
    <dbReference type="NCBI Taxonomy" id="1193278"/>
    <lineage>
        <taxon>Bacteria</taxon>
        <taxon>Pseudomonadati</taxon>
        <taxon>Pseudomonadota</taxon>
        <taxon>Gammaproteobacteria</taxon>
        <taxon>Alteromonadales</taxon>
        <taxon>Psychromonadaceae</taxon>
        <taxon>Corallincola</taxon>
    </lineage>
</organism>
<comment type="caution">
    <text evidence="1">The sequence shown here is derived from an EMBL/GenBank/DDBJ whole genome shotgun (WGS) entry which is preliminary data.</text>
</comment>
<reference evidence="2" key="1">
    <citation type="journal article" date="2019" name="Int. J. Syst. Evol. Microbiol.">
        <title>The Global Catalogue of Microorganisms (GCM) 10K type strain sequencing project: providing services to taxonomists for standard genome sequencing and annotation.</title>
        <authorList>
            <consortium name="The Broad Institute Genomics Platform"/>
            <consortium name="The Broad Institute Genome Sequencing Center for Infectious Disease"/>
            <person name="Wu L."/>
            <person name="Ma J."/>
        </authorList>
    </citation>
    <scope>NUCLEOTIDE SEQUENCE [LARGE SCALE GENOMIC DNA]</scope>
    <source>
        <strain evidence="2">CGMCC 1.10992</strain>
    </source>
</reference>
<keyword evidence="2" id="KW-1185">Reference proteome</keyword>
<sequence>MKYASRQSSNKPTAIHFCHRADWIPQVEKAMDSLGAAGFRDRQGHLILVTRSAKKPGYWQATWFKSKGPYQDKLSPKASQLLLSIAPMLREWLSLSLIDQQLCSWANKA</sequence>
<evidence type="ECO:0000313" key="2">
    <source>
        <dbReference type="Proteomes" id="UP001597380"/>
    </source>
</evidence>
<accession>A0ABW4XLJ8</accession>
<proteinExistence type="predicted"/>
<dbReference type="EMBL" id="JBHUHT010000008">
    <property type="protein sequence ID" value="MFD2095158.1"/>
    <property type="molecule type" value="Genomic_DNA"/>
</dbReference>
<gene>
    <name evidence="1" type="ORF">ACFSJ3_04115</name>
</gene>
<evidence type="ECO:0000313" key="1">
    <source>
        <dbReference type="EMBL" id="MFD2095158.1"/>
    </source>
</evidence>
<dbReference type="Proteomes" id="UP001597380">
    <property type="component" value="Unassembled WGS sequence"/>
</dbReference>
<dbReference type="RefSeq" id="WP_345338317.1">
    <property type="nucleotide sequence ID" value="NZ_BAABLI010000005.1"/>
</dbReference>